<evidence type="ECO:0000313" key="2">
    <source>
        <dbReference type="Proteomes" id="UP000760668"/>
    </source>
</evidence>
<organism evidence="1 2">
    <name type="scientific">Pseudoflavonifractor capillosus</name>
    <dbReference type="NCBI Taxonomy" id="106588"/>
    <lineage>
        <taxon>Bacteria</taxon>
        <taxon>Bacillati</taxon>
        <taxon>Bacillota</taxon>
        <taxon>Clostridia</taxon>
        <taxon>Eubacteriales</taxon>
        <taxon>Oscillospiraceae</taxon>
        <taxon>Pseudoflavonifractor</taxon>
    </lineage>
</organism>
<dbReference type="RefSeq" id="WP_295369379.1">
    <property type="nucleotide sequence ID" value="NZ_DYUC01000065.1"/>
</dbReference>
<reference evidence="1" key="2">
    <citation type="submission" date="2021-09" db="EMBL/GenBank/DDBJ databases">
        <authorList>
            <person name="Gilroy R."/>
        </authorList>
    </citation>
    <scope>NUCLEOTIDE SEQUENCE</scope>
    <source>
        <strain evidence="1">CHK179-5677</strain>
    </source>
</reference>
<gene>
    <name evidence="1" type="ORF">K8V01_06800</name>
</gene>
<name>A0A921MM16_9FIRM</name>
<proteinExistence type="predicted"/>
<dbReference type="Proteomes" id="UP000760668">
    <property type="component" value="Unassembled WGS sequence"/>
</dbReference>
<dbReference type="EMBL" id="DYUC01000065">
    <property type="protein sequence ID" value="HJG86712.1"/>
    <property type="molecule type" value="Genomic_DNA"/>
</dbReference>
<accession>A0A921MM16</accession>
<protein>
    <submittedName>
        <fullName evidence="1">Uncharacterized protein</fullName>
    </submittedName>
</protein>
<reference evidence="1" key="1">
    <citation type="journal article" date="2021" name="PeerJ">
        <title>Extensive microbial diversity within the chicken gut microbiome revealed by metagenomics and culture.</title>
        <authorList>
            <person name="Gilroy R."/>
            <person name="Ravi A."/>
            <person name="Getino M."/>
            <person name="Pursley I."/>
            <person name="Horton D.L."/>
            <person name="Alikhan N.F."/>
            <person name="Baker D."/>
            <person name="Gharbi K."/>
            <person name="Hall N."/>
            <person name="Watson M."/>
            <person name="Adriaenssens E.M."/>
            <person name="Foster-Nyarko E."/>
            <person name="Jarju S."/>
            <person name="Secka A."/>
            <person name="Antonio M."/>
            <person name="Oren A."/>
            <person name="Chaudhuri R.R."/>
            <person name="La Ragione R."/>
            <person name="Hildebrand F."/>
            <person name="Pallen M.J."/>
        </authorList>
    </citation>
    <scope>NUCLEOTIDE SEQUENCE</scope>
    <source>
        <strain evidence="1">CHK179-5677</strain>
    </source>
</reference>
<dbReference type="AlphaFoldDB" id="A0A921MM16"/>
<sequence length="104" mass="12163">MTDRDRMIDDIILAFDWEMGIAERRTIMAEIFSGSSSNPMEAYNQQRRKGKEYDEQRAALRRVLRRYLPEDTPPDNKTMEKQLRPAAKEAMEKALAEAVKDLNK</sequence>
<comment type="caution">
    <text evidence="1">The sequence shown here is derived from an EMBL/GenBank/DDBJ whole genome shotgun (WGS) entry which is preliminary data.</text>
</comment>
<evidence type="ECO:0000313" key="1">
    <source>
        <dbReference type="EMBL" id="HJG86712.1"/>
    </source>
</evidence>